<dbReference type="AlphaFoldDB" id="A0A0C9TMX6"/>
<keyword evidence="1" id="KW-0812">Transmembrane</keyword>
<dbReference type="OrthoDB" id="2742220at2759"/>
<dbReference type="Proteomes" id="UP000053647">
    <property type="component" value="Unassembled WGS sequence"/>
</dbReference>
<keyword evidence="1" id="KW-0472">Membrane</keyword>
<organism evidence="2 3">
    <name type="scientific">Paxillus involutus ATCC 200175</name>
    <dbReference type="NCBI Taxonomy" id="664439"/>
    <lineage>
        <taxon>Eukaryota</taxon>
        <taxon>Fungi</taxon>
        <taxon>Dikarya</taxon>
        <taxon>Basidiomycota</taxon>
        <taxon>Agaricomycotina</taxon>
        <taxon>Agaricomycetes</taxon>
        <taxon>Agaricomycetidae</taxon>
        <taxon>Boletales</taxon>
        <taxon>Paxilineae</taxon>
        <taxon>Paxillaceae</taxon>
        <taxon>Paxillus</taxon>
    </lineage>
</organism>
<reference evidence="2 3" key="1">
    <citation type="submission" date="2014-06" db="EMBL/GenBank/DDBJ databases">
        <authorList>
            <consortium name="DOE Joint Genome Institute"/>
            <person name="Kuo A."/>
            <person name="Kohler A."/>
            <person name="Nagy L.G."/>
            <person name="Floudas D."/>
            <person name="Copeland A."/>
            <person name="Barry K.W."/>
            <person name="Cichocki N."/>
            <person name="Veneault-Fourrey C."/>
            <person name="LaButti K."/>
            <person name="Lindquist E.A."/>
            <person name="Lipzen A."/>
            <person name="Lundell T."/>
            <person name="Morin E."/>
            <person name="Murat C."/>
            <person name="Sun H."/>
            <person name="Tunlid A."/>
            <person name="Henrissat B."/>
            <person name="Grigoriev I.V."/>
            <person name="Hibbett D.S."/>
            <person name="Martin F."/>
            <person name="Nordberg H.P."/>
            <person name="Cantor M.N."/>
            <person name="Hua S.X."/>
        </authorList>
    </citation>
    <scope>NUCLEOTIDE SEQUENCE [LARGE SCALE GENOMIC DNA]</scope>
    <source>
        <strain evidence="2 3">ATCC 200175</strain>
    </source>
</reference>
<reference evidence="3" key="2">
    <citation type="submission" date="2015-01" db="EMBL/GenBank/DDBJ databases">
        <title>Evolutionary Origins and Diversification of the Mycorrhizal Mutualists.</title>
        <authorList>
            <consortium name="DOE Joint Genome Institute"/>
            <consortium name="Mycorrhizal Genomics Consortium"/>
            <person name="Kohler A."/>
            <person name="Kuo A."/>
            <person name="Nagy L.G."/>
            <person name="Floudas D."/>
            <person name="Copeland A."/>
            <person name="Barry K.W."/>
            <person name="Cichocki N."/>
            <person name="Veneault-Fourrey C."/>
            <person name="LaButti K."/>
            <person name="Lindquist E.A."/>
            <person name="Lipzen A."/>
            <person name="Lundell T."/>
            <person name="Morin E."/>
            <person name="Murat C."/>
            <person name="Riley R."/>
            <person name="Ohm R."/>
            <person name="Sun H."/>
            <person name="Tunlid A."/>
            <person name="Henrissat B."/>
            <person name="Grigoriev I.V."/>
            <person name="Hibbett D.S."/>
            <person name="Martin F."/>
        </authorList>
    </citation>
    <scope>NUCLEOTIDE SEQUENCE [LARGE SCALE GENOMIC DNA]</scope>
    <source>
        <strain evidence="3">ATCC 200175</strain>
    </source>
</reference>
<proteinExistence type="predicted"/>
<evidence type="ECO:0000313" key="2">
    <source>
        <dbReference type="EMBL" id="KIJ09127.1"/>
    </source>
</evidence>
<feature type="transmembrane region" description="Helical" evidence="1">
    <location>
        <begin position="169"/>
        <end position="188"/>
    </location>
</feature>
<protein>
    <submittedName>
        <fullName evidence="2">Uncharacterized protein</fullName>
    </submittedName>
</protein>
<evidence type="ECO:0000313" key="3">
    <source>
        <dbReference type="Proteomes" id="UP000053647"/>
    </source>
</evidence>
<feature type="transmembrane region" description="Helical" evidence="1">
    <location>
        <begin position="126"/>
        <end position="149"/>
    </location>
</feature>
<dbReference type="HOGENOM" id="CLU_059054_0_0_1"/>
<name>A0A0C9TMX6_PAXIN</name>
<keyword evidence="3" id="KW-1185">Reference proteome</keyword>
<accession>A0A0C9TMX6</accession>
<dbReference type="EMBL" id="KN819502">
    <property type="protein sequence ID" value="KIJ09127.1"/>
    <property type="molecule type" value="Genomic_DNA"/>
</dbReference>
<keyword evidence="1" id="KW-1133">Transmembrane helix</keyword>
<sequence>MVNWKDPEVEARLVGLYGWEYFRSFQVEWALIRFRLSFRWPLVSMPHFTATTFTEDKHLGGDSLCGRSTKLIGLGDYDHRYHGSNVQGHRLRSCNEIYISEGNIAVGCASTNLMIRTWLIWRDSRFVLCLLSLVSVVHWTILIIALTSIDAYMTSGGCEVMYVDTPKALTVYLYTMFYDMLVLVLTTIGLSRKRSSCTLWRRLYRQGIAYFAVTFLANIMPRLSVGSILMLSCPCFLPYPQPV</sequence>
<gene>
    <name evidence="2" type="ORF">PAXINDRAFT_172607</name>
</gene>
<feature type="transmembrane region" description="Helical" evidence="1">
    <location>
        <begin position="208"/>
        <end position="231"/>
    </location>
</feature>
<evidence type="ECO:0000256" key="1">
    <source>
        <dbReference type="SAM" id="Phobius"/>
    </source>
</evidence>